<keyword evidence="1" id="KW-1133">Transmembrane helix</keyword>
<dbReference type="AlphaFoldDB" id="A0A7S3ZL83"/>
<feature type="transmembrane region" description="Helical" evidence="1">
    <location>
        <begin position="37"/>
        <end position="62"/>
    </location>
</feature>
<protein>
    <submittedName>
        <fullName evidence="2">Uncharacterized protein</fullName>
    </submittedName>
</protein>
<accession>A0A7S3ZL83</accession>
<evidence type="ECO:0000313" key="2">
    <source>
        <dbReference type="EMBL" id="CAE0686439.1"/>
    </source>
</evidence>
<feature type="transmembrane region" description="Helical" evidence="1">
    <location>
        <begin position="239"/>
        <end position="262"/>
    </location>
</feature>
<feature type="transmembrane region" description="Helical" evidence="1">
    <location>
        <begin position="129"/>
        <end position="148"/>
    </location>
</feature>
<dbReference type="EMBL" id="HBIW01002226">
    <property type="protein sequence ID" value="CAE0686439.1"/>
    <property type="molecule type" value="Transcribed_RNA"/>
</dbReference>
<reference evidence="2" key="1">
    <citation type="submission" date="2021-01" db="EMBL/GenBank/DDBJ databases">
        <authorList>
            <person name="Corre E."/>
            <person name="Pelletier E."/>
            <person name="Niang G."/>
            <person name="Scheremetjew M."/>
            <person name="Finn R."/>
            <person name="Kale V."/>
            <person name="Holt S."/>
            <person name="Cochrane G."/>
            <person name="Meng A."/>
            <person name="Brown T."/>
            <person name="Cohen L."/>
        </authorList>
    </citation>
    <scope>NUCLEOTIDE SEQUENCE</scope>
    <source>
        <strain evidence="2">CCMP1756</strain>
    </source>
</reference>
<feature type="transmembrane region" description="Helical" evidence="1">
    <location>
        <begin position="104"/>
        <end position="123"/>
    </location>
</feature>
<keyword evidence="1" id="KW-0812">Transmembrane</keyword>
<evidence type="ECO:0000313" key="3">
    <source>
        <dbReference type="EMBL" id="CAH0373857.1"/>
    </source>
</evidence>
<sequence length="327" mass="36113">MAVTADELAQLEERLLAKLQGQPSRVEEEEEELPAAVFARVTCVTTILLVYVCVSMVASIFTTGVHGNLSQIEYCVYPLCFTAFTGLIFGALDSEAAGRRTIKLMRAWWIPQIVIVPYLYWTSDMYVDAVLLFIGFSINSIFWPWLFGAMREILRKRYQGSRTAWSQHYTSRALKLGAFQIVLAVSAIAQGLEGKESFPRVYATFNFSLNLSTVLIFVIAIFDVCAVDTRAAATLRLSPLQAAAVVTCGIVVLSAFAGYIVSEQRRPSKRAARAAFLSMVFSNQFCFIVVGRLVWVARRKARSEDSASVVPAKEEGLEAGVFDVPGA</sequence>
<reference evidence="3" key="2">
    <citation type="submission" date="2021-11" db="EMBL/GenBank/DDBJ databases">
        <authorList>
            <consortium name="Genoscope - CEA"/>
            <person name="William W."/>
        </authorList>
    </citation>
    <scope>NUCLEOTIDE SEQUENCE</scope>
</reference>
<evidence type="ECO:0000256" key="1">
    <source>
        <dbReference type="SAM" id="Phobius"/>
    </source>
</evidence>
<dbReference type="Proteomes" id="UP000789595">
    <property type="component" value="Unassembled WGS sequence"/>
</dbReference>
<dbReference type="EMBL" id="CAKKNE010000004">
    <property type="protein sequence ID" value="CAH0373857.1"/>
    <property type="molecule type" value="Genomic_DNA"/>
</dbReference>
<feature type="transmembrane region" description="Helical" evidence="1">
    <location>
        <begin position="209"/>
        <end position="227"/>
    </location>
</feature>
<proteinExistence type="predicted"/>
<organism evidence="2">
    <name type="scientific">Pelagomonas calceolata</name>
    <dbReference type="NCBI Taxonomy" id="35677"/>
    <lineage>
        <taxon>Eukaryota</taxon>
        <taxon>Sar</taxon>
        <taxon>Stramenopiles</taxon>
        <taxon>Ochrophyta</taxon>
        <taxon>Pelagophyceae</taxon>
        <taxon>Pelagomonadales</taxon>
        <taxon>Pelagomonadaceae</taxon>
        <taxon>Pelagomonas</taxon>
    </lineage>
</organism>
<gene>
    <name evidence="2" type="ORF">PCAL00307_LOCUS1873</name>
    <name evidence="3" type="ORF">PECAL_4P10980</name>
</gene>
<feature type="transmembrane region" description="Helical" evidence="1">
    <location>
        <begin position="74"/>
        <end position="92"/>
    </location>
</feature>
<keyword evidence="4" id="KW-1185">Reference proteome</keyword>
<name>A0A7S3ZL83_9STRA</name>
<evidence type="ECO:0000313" key="4">
    <source>
        <dbReference type="Proteomes" id="UP000789595"/>
    </source>
</evidence>
<feature type="transmembrane region" description="Helical" evidence="1">
    <location>
        <begin position="274"/>
        <end position="295"/>
    </location>
</feature>
<keyword evidence="1" id="KW-0472">Membrane</keyword>